<dbReference type="AlphaFoldDB" id="A0A5C6ABP4"/>
<evidence type="ECO:0000313" key="2">
    <source>
        <dbReference type="Proteomes" id="UP000316213"/>
    </source>
</evidence>
<comment type="caution">
    <text evidence="1">The sequence shown here is derived from an EMBL/GenBank/DDBJ whole genome shotgun (WGS) entry which is preliminary data.</text>
</comment>
<organism evidence="1 2">
    <name type="scientific">Neorhodopirellula pilleata</name>
    <dbReference type="NCBI Taxonomy" id="2714738"/>
    <lineage>
        <taxon>Bacteria</taxon>
        <taxon>Pseudomonadati</taxon>
        <taxon>Planctomycetota</taxon>
        <taxon>Planctomycetia</taxon>
        <taxon>Pirellulales</taxon>
        <taxon>Pirellulaceae</taxon>
        <taxon>Neorhodopirellula</taxon>
    </lineage>
</organism>
<sequence>MSSSLKDWILKQARRFESCHERFSIRHRMRTACGSKILAESLDRFAFEAIETGEYLTDHGWVNRSAEVQAADVAKLPDRLIQTQRRADRFSGELTF</sequence>
<dbReference type="EMBL" id="SJPM01000006">
    <property type="protein sequence ID" value="TWT95753.1"/>
    <property type="molecule type" value="Genomic_DNA"/>
</dbReference>
<evidence type="ECO:0000313" key="1">
    <source>
        <dbReference type="EMBL" id="TWT95753.1"/>
    </source>
</evidence>
<reference evidence="1 2" key="1">
    <citation type="submission" date="2019-02" db="EMBL/GenBank/DDBJ databases">
        <title>Deep-cultivation of Planctomycetes and their phenomic and genomic characterization uncovers novel biology.</title>
        <authorList>
            <person name="Wiegand S."/>
            <person name="Jogler M."/>
            <person name="Boedeker C."/>
            <person name="Pinto D."/>
            <person name="Vollmers J."/>
            <person name="Rivas-Marin E."/>
            <person name="Kohn T."/>
            <person name="Peeters S.H."/>
            <person name="Heuer A."/>
            <person name="Rast P."/>
            <person name="Oberbeckmann S."/>
            <person name="Bunk B."/>
            <person name="Jeske O."/>
            <person name="Meyerdierks A."/>
            <person name="Storesund J.E."/>
            <person name="Kallscheuer N."/>
            <person name="Luecker S."/>
            <person name="Lage O.M."/>
            <person name="Pohl T."/>
            <person name="Merkel B.J."/>
            <person name="Hornburger P."/>
            <person name="Mueller R.-W."/>
            <person name="Bruemmer F."/>
            <person name="Labrenz M."/>
            <person name="Spormann A.M."/>
            <person name="Op Den Camp H."/>
            <person name="Overmann J."/>
            <person name="Amann R."/>
            <person name="Jetten M.S.M."/>
            <person name="Mascher T."/>
            <person name="Medema M.H."/>
            <person name="Devos D.P."/>
            <person name="Kaster A.-K."/>
            <person name="Ovreas L."/>
            <person name="Rohde M."/>
            <person name="Galperin M.Y."/>
            <person name="Jogler C."/>
        </authorList>
    </citation>
    <scope>NUCLEOTIDE SEQUENCE [LARGE SCALE GENOMIC DNA]</scope>
    <source>
        <strain evidence="1 2">Pla100</strain>
    </source>
</reference>
<name>A0A5C6ABP4_9BACT</name>
<gene>
    <name evidence="1" type="ORF">Pla100_33950</name>
</gene>
<accession>A0A5C6ABP4</accession>
<proteinExistence type="predicted"/>
<protein>
    <submittedName>
        <fullName evidence="1">Uncharacterized protein</fullName>
    </submittedName>
</protein>
<dbReference type="Proteomes" id="UP000316213">
    <property type="component" value="Unassembled WGS sequence"/>
</dbReference>
<keyword evidence="2" id="KW-1185">Reference proteome</keyword>